<evidence type="ECO:0000256" key="1">
    <source>
        <dbReference type="ARBA" id="ARBA00004613"/>
    </source>
</evidence>
<keyword evidence="3" id="KW-0858">Xylan degradation</keyword>
<organism evidence="10 11">
    <name type="scientific">Hallerella porci</name>
    <dbReference type="NCBI Taxonomy" id="1945871"/>
    <lineage>
        <taxon>Bacteria</taxon>
        <taxon>Pseudomonadati</taxon>
        <taxon>Fibrobacterota</taxon>
        <taxon>Fibrobacteria</taxon>
        <taxon>Fibrobacterales</taxon>
        <taxon>Fibrobacteraceae</taxon>
        <taxon>Hallerella</taxon>
    </lineage>
</organism>
<feature type="signal peptide" evidence="9">
    <location>
        <begin position="1"/>
        <end position="22"/>
    </location>
</feature>
<dbReference type="PANTHER" id="PTHR38050">
    <property type="match status" value="1"/>
</dbReference>
<dbReference type="InterPro" id="IPR029058">
    <property type="entry name" value="AB_hydrolase_fold"/>
</dbReference>
<comment type="subcellular location">
    <subcellularLocation>
        <location evidence="1">Secreted</location>
    </subcellularLocation>
</comment>
<dbReference type="EMBL" id="QGHD01000007">
    <property type="protein sequence ID" value="PWL03250.1"/>
    <property type="molecule type" value="Genomic_DNA"/>
</dbReference>
<evidence type="ECO:0000256" key="8">
    <source>
        <dbReference type="SAM" id="MobiDB-lite"/>
    </source>
</evidence>
<gene>
    <name evidence="10" type="ORF">B0H50_1077</name>
</gene>
<evidence type="ECO:0000256" key="2">
    <source>
        <dbReference type="ARBA" id="ARBA00022525"/>
    </source>
</evidence>
<keyword evidence="11" id="KW-1185">Reference proteome</keyword>
<dbReference type="RefSeq" id="WP_158275881.1">
    <property type="nucleotide sequence ID" value="NZ_QGHD01000007.1"/>
</dbReference>
<keyword evidence="4 9" id="KW-0732">Signal</keyword>
<evidence type="ECO:0000313" key="11">
    <source>
        <dbReference type="Proteomes" id="UP000245523"/>
    </source>
</evidence>
<reference evidence="10 11" key="1">
    <citation type="submission" date="2018-05" db="EMBL/GenBank/DDBJ databases">
        <title>Animal gut microbial communities from fecal samples from Wisconsin, USA.</title>
        <authorList>
            <person name="Neumann A."/>
        </authorList>
    </citation>
    <scope>NUCLEOTIDE SEQUENCE [LARGE SCALE GENOMIC DNA]</scope>
    <source>
        <strain evidence="10 11">UWS4</strain>
    </source>
</reference>
<feature type="chain" id="PRO_5047426886" evidence="9">
    <location>
        <begin position="23"/>
        <end position="486"/>
    </location>
</feature>
<dbReference type="SUPFAM" id="SSF49464">
    <property type="entry name" value="Carboxypeptidase regulatory domain-like"/>
    <property type="match status" value="1"/>
</dbReference>
<protein>
    <submittedName>
        <fullName evidence="10">Poly(3-hydroxybutyrate) depolymerase</fullName>
    </submittedName>
</protein>
<evidence type="ECO:0000256" key="7">
    <source>
        <dbReference type="ARBA" id="ARBA00023326"/>
    </source>
</evidence>
<name>A0ABX5LLC9_9BACT</name>
<feature type="region of interest" description="Disordered" evidence="8">
    <location>
        <begin position="191"/>
        <end position="225"/>
    </location>
</feature>
<dbReference type="SUPFAM" id="SSF53474">
    <property type="entry name" value="alpha/beta-Hydrolases"/>
    <property type="match status" value="1"/>
</dbReference>
<evidence type="ECO:0000256" key="9">
    <source>
        <dbReference type="SAM" id="SignalP"/>
    </source>
</evidence>
<feature type="compositionally biased region" description="Low complexity" evidence="8">
    <location>
        <begin position="191"/>
        <end position="213"/>
    </location>
</feature>
<proteinExistence type="predicted"/>
<keyword evidence="6" id="KW-0119">Carbohydrate metabolism</keyword>
<dbReference type="InterPro" id="IPR008969">
    <property type="entry name" value="CarboxyPept-like_regulatory"/>
</dbReference>
<sequence length="486" mass="51690">MKFTTSTLILLFGATLSLGWNIAGQVITEQGEGIPDVQISSFNYTGIAAVSDASGNFQLSNDPNSIQAISRKEMRVHFDGKFATLQNVNVRVLKISLLDALGKVTFQQEFFNANGSLYLDLSRLSHSKNFLKISADGAGSVYALDHRGILKKAGDPLASLFFKKDGFEETMYQMKAEEEVGVKITLKVKGSSKPISSSSQSSSSSAEISSSSEIPDEPVNCATKTLKPGDYTKEVDGRKYIVHVPNTYTGSNAVPLLVDYHPIMGSAQGWASSKTYEAATLSDAVIIAYPDGATGGMGQAWNVGPCCTDADDITFSRHLIQELQNEACIDPKRIYAAGFSMGGGMSNYVACKMADVFAATAPASFDLAKEVVDAGECKPSRPISVLNFRGSQDGVVPYAGGYSSMVPGKPITFLGAQNNLKEWAKMNSCSGEPKDQGNGCVIYENCSAGVQVGLCTDKGGASCSGNGHDAGCAEIGWKFLKQFTKP</sequence>
<keyword evidence="7" id="KW-0624">Polysaccharide degradation</keyword>
<comment type="caution">
    <text evidence="10">The sequence shown here is derived from an EMBL/GenBank/DDBJ whole genome shotgun (WGS) entry which is preliminary data.</text>
</comment>
<keyword evidence="2" id="KW-0964">Secreted</keyword>
<evidence type="ECO:0000256" key="4">
    <source>
        <dbReference type="ARBA" id="ARBA00022729"/>
    </source>
</evidence>
<dbReference type="Proteomes" id="UP000245523">
    <property type="component" value="Unassembled WGS sequence"/>
</dbReference>
<dbReference type="InterPro" id="IPR043595">
    <property type="entry name" value="FaeB/C/D"/>
</dbReference>
<keyword evidence="5" id="KW-0378">Hydrolase</keyword>
<dbReference type="PANTHER" id="PTHR38050:SF2">
    <property type="entry name" value="FERULOYL ESTERASE C-RELATED"/>
    <property type="match status" value="1"/>
</dbReference>
<dbReference type="Gene3D" id="3.40.50.1820">
    <property type="entry name" value="alpha/beta hydrolase"/>
    <property type="match status" value="1"/>
</dbReference>
<evidence type="ECO:0000256" key="6">
    <source>
        <dbReference type="ARBA" id="ARBA00023277"/>
    </source>
</evidence>
<accession>A0ABX5LLC9</accession>
<evidence type="ECO:0000256" key="3">
    <source>
        <dbReference type="ARBA" id="ARBA00022651"/>
    </source>
</evidence>
<evidence type="ECO:0000313" key="10">
    <source>
        <dbReference type="EMBL" id="PWL03250.1"/>
    </source>
</evidence>
<evidence type="ECO:0000256" key="5">
    <source>
        <dbReference type="ARBA" id="ARBA00022801"/>
    </source>
</evidence>